<evidence type="ECO:0000256" key="2">
    <source>
        <dbReference type="PROSITE-ProRule" id="PRU00302"/>
    </source>
</evidence>
<dbReference type="PROSITE" id="PS50923">
    <property type="entry name" value="SUSHI"/>
    <property type="match status" value="1"/>
</dbReference>
<accession>A0A7R9LRR7</accession>
<keyword evidence="5" id="KW-1185">Reference proteome</keyword>
<protein>
    <recommendedName>
        <fullName evidence="3">Sushi domain-containing protein</fullName>
    </recommendedName>
</protein>
<proteinExistence type="predicted"/>
<dbReference type="InterPro" id="IPR035976">
    <property type="entry name" value="Sushi/SCR/CCP_sf"/>
</dbReference>
<feature type="domain" description="Sushi" evidence="3">
    <location>
        <begin position="11"/>
        <end position="69"/>
    </location>
</feature>
<dbReference type="OrthoDB" id="6534912at2759"/>
<keyword evidence="2" id="KW-0768">Sushi</keyword>
<dbReference type="Proteomes" id="UP000728032">
    <property type="component" value="Unassembled WGS sequence"/>
</dbReference>
<dbReference type="InterPro" id="IPR000436">
    <property type="entry name" value="Sushi_SCR_CCP_dom"/>
</dbReference>
<reference evidence="4" key="1">
    <citation type="submission" date="2020-11" db="EMBL/GenBank/DDBJ databases">
        <authorList>
            <person name="Tran Van P."/>
        </authorList>
    </citation>
    <scope>NUCLEOTIDE SEQUENCE</scope>
</reference>
<dbReference type="EMBL" id="CAJPVJ010002230">
    <property type="protein sequence ID" value="CAG2165970.1"/>
    <property type="molecule type" value="Genomic_DNA"/>
</dbReference>
<dbReference type="EMBL" id="OC917055">
    <property type="protein sequence ID" value="CAD7645999.1"/>
    <property type="molecule type" value="Genomic_DNA"/>
</dbReference>
<sequence>MLLMNKYNISGICGYPGEPISAQNNIESDQKTFKSGDIVSYQCVDFLSYRQERMCLNGQWTGSQARCGYGVDNDILKIVIRSCMTDEVVTEYDLKVMHKNVDKFANSFSTDRYSETPIRVQNSTCFRWHLYFTNRSHLAFIRADFATIFESISKSNRVIPIVSAYIKHNKTSSLCQIEAQKKTESETPLIIDLIRMAVAEVYGSAEEPACGMPELPIGVGARVIKEHQLYELQVFHEFNANLKNSTQMHVRCSLERFIPSMQTTKQLDQKSFDAIDYEGVA</sequence>
<keyword evidence="1" id="KW-1015">Disulfide bond</keyword>
<name>A0A7R9LRR7_9ACAR</name>
<evidence type="ECO:0000313" key="5">
    <source>
        <dbReference type="Proteomes" id="UP000728032"/>
    </source>
</evidence>
<evidence type="ECO:0000259" key="3">
    <source>
        <dbReference type="PROSITE" id="PS50923"/>
    </source>
</evidence>
<dbReference type="Gene3D" id="2.10.70.10">
    <property type="entry name" value="Complement Module, domain 1"/>
    <property type="match status" value="1"/>
</dbReference>
<gene>
    <name evidence="4" type="ORF">ONB1V03_LOCUS5503</name>
</gene>
<dbReference type="SUPFAM" id="SSF57535">
    <property type="entry name" value="Complement control module/SCR domain"/>
    <property type="match status" value="1"/>
</dbReference>
<evidence type="ECO:0000313" key="4">
    <source>
        <dbReference type="EMBL" id="CAD7645999.1"/>
    </source>
</evidence>
<comment type="caution">
    <text evidence="2">Lacks conserved residue(s) required for the propagation of feature annotation.</text>
</comment>
<organism evidence="4">
    <name type="scientific">Oppiella nova</name>
    <dbReference type="NCBI Taxonomy" id="334625"/>
    <lineage>
        <taxon>Eukaryota</taxon>
        <taxon>Metazoa</taxon>
        <taxon>Ecdysozoa</taxon>
        <taxon>Arthropoda</taxon>
        <taxon>Chelicerata</taxon>
        <taxon>Arachnida</taxon>
        <taxon>Acari</taxon>
        <taxon>Acariformes</taxon>
        <taxon>Sarcoptiformes</taxon>
        <taxon>Oribatida</taxon>
        <taxon>Brachypylina</taxon>
        <taxon>Oppioidea</taxon>
        <taxon>Oppiidae</taxon>
        <taxon>Oppiella</taxon>
    </lineage>
</organism>
<dbReference type="CDD" id="cd00033">
    <property type="entry name" value="CCP"/>
    <property type="match status" value="1"/>
</dbReference>
<dbReference type="AlphaFoldDB" id="A0A7R9LRR7"/>
<evidence type="ECO:0000256" key="1">
    <source>
        <dbReference type="ARBA" id="ARBA00023157"/>
    </source>
</evidence>